<feature type="transmembrane region" description="Helical" evidence="2">
    <location>
        <begin position="209"/>
        <end position="233"/>
    </location>
</feature>
<dbReference type="EMBL" id="JAFIDA010000001">
    <property type="protein sequence ID" value="MBP1327357.1"/>
    <property type="molecule type" value="Genomic_DNA"/>
</dbReference>
<feature type="transmembrane region" description="Helical" evidence="2">
    <location>
        <begin position="300"/>
        <end position="323"/>
    </location>
</feature>
<feature type="transmembrane region" description="Helical" evidence="2">
    <location>
        <begin position="245"/>
        <end position="266"/>
    </location>
</feature>
<dbReference type="InterPro" id="IPR045931">
    <property type="entry name" value="DUF6350"/>
</dbReference>
<proteinExistence type="predicted"/>
<dbReference type="Pfam" id="PF19877">
    <property type="entry name" value="DUF6350"/>
    <property type="match status" value="1"/>
</dbReference>
<gene>
    <name evidence="3" type="ORF">JOF28_002589</name>
</gene>
<feature type="compositionally biased region" description="Basic residues" evidence="1">
    <location>
        <begin position="628"/>
        <end position="640"/>
    </location>
</feature>
<feature type="transmembrane region" description="Helical" evidence="2">
    <location>
        <begin position="183"/>
        <end position="203"/>
    </location>
</feature>
<keyword evidence="2" id="KW-0812">Transmembrane</keyword>
<feature type="transmembrane region" description="Helical" evidence="2">
    <location>
        <begin position="149"/>
        <end position="171"/>
    </location>
</feature>
<feature type="transmembrane region" description="Helical" evidence="2">
    <location>
        <begin position="6"/>
        <end position="30"/>
    </location>
</feature>
<feature type="transmembrane region" description="Helical" evidence="2">
    <location>
        <begin position="42"/>
        <end position="62"/>
    </location>
</feature>
<evidence type="ECO:0000256" key="2">
    <source>
        <dbReference type="SAM" id="Phobius"/>
    </source>
</evidence>
<organism evidence="3 4">
    <name type="scientific">Leucobacter exalbidus</name>
    <dbReference type="NCBI Taxonomy" id="662960"/>
    <lineage>
        <taxon>Bacteria</taxon>
        <taxon>Bacillati</taxon>
        <taxon>Actinomycetota</taxon>
        <taxon>Actinomycetes</taxon>
        <taxon>Micrococcales</taxon>
        <taxon>Microbacteriaceae</taxon>
        <taxon>Leucobacter</taxon>
    </lineage>
</organism>
<reference evidence="3" key="1">
    <citation type="submission" date="2021-02" db="EMBL/GenBank/DDBJ databases">
        <title>Sequencing the genomes of 1000 actinobacteria strains.</title>
        <authorList>
            <person name="Klenk H.-P."/>
        </authorList>
    </citation>
    <scope>NUCLEOTIDE SEQUENCE</scope>
    <source>
        <strain evidence="3">DSM 22850</strain>
    </source>
</reference>
<feature type="compositionally biased region" description="Acidic residues" evidence="1">
    <location>
        <begin position="534"/>
        <end position="549"/>
    </location>
</feature>
<feature type="transmembrane region" description="Helical" evidence="2">
    <location>
        <begin position="74"/>
        <end position="97"/>
    </location>
</feature>
<accession>A0A940PUT0</accession>
<feature type="region of interest" description="Disordered" evidence="1">
    <location>
        <begin position="446"/>
        <end position="473"/>
    </location>
</feature>
<feature type="transmembrane region" description="Helical" evidence="2">
    <location>
        <begin position="374"/>
        <end position="396"/>
    </location>
</feature>
<name>A0A940PUT0_9MICO</name>
<keyword evidence="2" id="KW-1133">Transmembrane helix</keyword>
<feature type="compositionally biased region" description="Low complexity" evidence="1">
    <location>
        <begin position="566"/>
        <end position="580"/>
    </location>
</feature>
<comment type="caution">
    <text evidence="3">The sequence shown here is derived from an EMBL/GenBank/DDBJ whole genome shotgun (WGS) entry which is preliminary data.</text>
</comment>
<feature type="transmembrane region" description="Helical" evidence="2">
    <location>
        <begin position="335"/>
        <end position="354"/>
    </location>
</feature>
<protein>
    <submittedName>
        <fullName evidence="3">Uncharacterized protein</fullName>
    </submittedName>
</protein>
<keyword evidence="2" id="KW-0472">Membrane</keyword>
<dbReference type="AlphaFoldDB" id="A0A940PUT0"/>
<evidence type="ECO:0000313" key="3">
    <source>
        <dbReference type="EMBL" id="MBP1327357.1"/>
    </source>
</evidence>
<feature type="region of interest" description="Disordered" evidence="1">
    <location>
        <begin position="605"/>
        <end position="640"/>
    </location>
</feature>
<dbReference type="RefSeq" id="WP_209706121.1">
    <property type="nucleotide sequence ID" value="NZ_JAFIDA010000001.1"/>
</dbReference>
<evidence type="ECO:0000256" key="1">
    <source>
        <dbReference type="SAM" id="MobiDB-lite"/>
    </source>
</evidence>
<sequence length="640" mass="65280">MTAVVAAIEACAAAIASLAAVAIPAVVLWVVTFGIAAEQAEVVSAVAGVWLLAHFVPMELVLSQQTMLSLGVGSQALTFTLSLAPLAITLISVTFAVRAGLRLGRRGGIGVAGLIGGAVGFAAVAFAAVHVTGGSAPQGITASVITATLVYTVSATAAFVLAAATSGAGWWRYCVRAVQRGMAHLGLAGVAAFPARAATVYRLTAGACAAVVGTAAIAVTVALATGFADVIALAQALQLDVLGSVLLFLTQLALLPIAIVWSLSWLSGAGFELSGMISPFTETVGTLPLLPMFGALPGSAGSLGAIAPLLLVLANVAVGALLARRAELRRATWPVALALPVIAAVCTGLVVAGLSALATGSLGPGRLAHTGPDAWLVGGLVAAEAAVGLLIGVSVARADYSRVKDAVALPEPIARWNAERTAAAEAAARAVRPEDAETVDLSRVRAAPDATNDLGDDLDADAGFGEDPQRPVEPVTAPVVDLFARARTERAVNTWGRPDDEVDTPQWGDAGETWGADPELGDYDAFDDARGIDPDQEPEEPEAPEPLEEPEPRPAPEIFDIEAAEAAEAAAAAAQRESAASVDGLSAEESEALLRAFAWDAGDAEPLTRDDHAGRSQGDTGPITQPRGRFKLPGWRRPKE</sequence>
<feature type="transmembrane region" description="Helical" evidence="2">
    <location>
        <begin position="109"/>
        <end position="129"/>
    </location>
</feature>
<dbReference type="Proteomes" id="UP000675163">
    <property type="component" value="Unassembled WGS sequence"/>
</dbReference>
<evidence type="ECO:0000313" key="4">
    <source>
        <dbReference type="Proteomes" id="UP000675163"/>
    </source>
</evidence>
<keyword evidence="4" id="KW-1185">Reference proteome</keyword>
<feature type="region of interest" description="Disordered" evidence="1">
    <location>
        <begin position="494"/>
        <end position="587"/>
    </location>
</feature>